<feature type="transmembrane region" description="Helical" evidence="2">
    <location>
        <begin position="569"/>
        <end position="590"/>
    </location>
</feature>
<dbReference type="PANTHER" id="PTHR11360">
    <property type="entry name" value="MONOCARBOXYLATE TRANSPORTER"/>
    <property type="match status" value="1"/>
</dbReference>
<keyword evidence="2" id="KW-1133">Transmembrane helix</keyword>
<dbReference type="KEGG" id="apln:108741189"/>
<feature type="transmembrane region" description="Helical" evidence="2">
    <location>
        <begin position="538"/>
        <end position="557"/>
    </location>
</feature>
<dbReference type="GO" id="GO:0008028">
    <property type="term" value="F:monocarboxylic acid transmembrane transporter activity"/>
    <property type="evidence" value="ECO:0007669"/>
    <property type="project" value="TreeGrafter"/>
</dbReference>
<dbReference type="InParanoid" id="A0A1W4XG10"/>
<comment type="subcellular location">
    <subcellularLocation>
        <location evidence="1">Membrane</location>
        <topology evidence="1">Multi-pass membrane protein</topology>
    </subcellularLocation>
</comment>
<evidence type="ECO:0000259" key="3">
    <source>
        <dbReference type="PROSITE" id="PS50850"/>
    </source>
</evidence>
<evidence type="ECO:0000256" key="2">
    <source>
        <dbReference type="SAM" id="Phobius"/>
    </source>
</evidence>
<dbReference type="Proteomes" id="UP000192223">
    <property type="component" value="Unplaced"/>
</dbReference>
<feature type="transmembrane region" description="Helical" evidence="2">
    <location>
        <begin position="660"/>
        <end position="682"/>
    </location>
</feature>
<proteinExistence type="predicted"/>
<dbReference type="FunCoup" id="A0A1W4XG10">
    <property type="interactions" value="112"/>
</dbReference>
<dbReference type="InterPro" id="IPR011701">
    <property type="entry name" value="MFS"/>
</dbReference>
<dbReference type="STRING" id="224129.A0A1W4XG10"/>
<gene>
    <name evidence="5" type="primary">LOC108741189</name>
</gene>
<sequence>MKSDSAICDSLVRLLESRLIMAPPNGVPPGNGTVYTPLSESPPMNSDSTEVPSGTRTTTISVIDTSKQEEEPATSNSDCEDEYVVVPPDGGWGWVVVFGSFMCNMIVDGIVFSFSTFLPHIEKEFNASKSDVSLVGSLLAGCYLIVGPFASALANRYGFRAVAVIGTFIATLAFVLSHFAPNVQVLWLTYGLLGGIGFGLIYVPAVITAGFYFEKWRAIATGIGVCGSGIGAFVMTPFSNYLIQEMGWRNALLAEAAIIFSCIAFGLLFRPVKPTKLTDIRLEERPPKIVTTLVTNDSSSTKYKLASIESINKSHSAIPQMLGVNNNANYPTAAEILKNPDVFHVVGEKGSVVRDPIVKDHLKRYSIPIFPESNLKDPNHLELPLLDGKEQPVVSNMGRRHTISEKREDLLKFRSEHHRKDSTHDEAPINRPLYRDDIFFTSSLKKLPQYTSQSSMAYNLSVTRLPTINDLMEEKERKCTLCPEAFRRALATMLDFTLFKSPTFLLLALSGFVTMMGFFVPFMFVPDRATSSGISEETAYLLVSTIGIANTVGRIISGVLSSMPSLNSLLVNNVAITLAGIATVVSGLSMTAEYQFAYATIFGLSISCFSSLRSVLVTELLGLEKLTNAFGLLLLFQGIAACIGSPLAGQFKSITGSYDASFYLSGILILLSAIMCYPLNVVSKWEKKRHQKKNAVNTGE</sequence>
<feature type="transmembrane region" description="Helical" evidence="2">
    <location>
        <begin position="251"/>
        <end position="269"/>
    </location>
</feature>
<feature type="transmembrane region" description="Helical" evidence="2">
    <location>
        <begin position="134"/>
        <end position="154"/>
    </location>
</feature>
<feature type="transmembrane region" description="Helical" evidence="2">
    <location>
        <begin position="92"/>
        <end position="114"/>
    </location>
</feature>
<keyword evidence="4" id="KW-1185">Reference proteome</keyword>
<feature type="transmembrane region" description="Helical" evidence="2">
    <location>
        <begin position="219"/>
        <end position="239"/>
    </location>
</feature>
<dbReference type="InterPro" id="IPR020846">
    <property type="entry name" value="MFS_dom"/>
</dbReference>
<keyword evidence="2" id="KW-0472">Membrane</keyword>
<organism evidence="4 5">
    <name type="scientific">Agrilus planipennis</name>
    <name type="common">Emerald ash borer</name>
    <name type="synonym">Agrilus marcopoli</name>
    <dbReference type="NCBI Taxonomy" id="224129"/>
    <lineage>
        <taxon>Eukaryota</taxon>
        <taxon>Metazoa</taxon>
        <taxon>Ecdysozoa</taxon>
        <taxon>Arthropoda</taxon>
        <taxon>Hexapoda</taxon>
        <taxon>Insecta</taxon>
        <taxon>Pterygota</taxon>
        <taxon>Neoptera</taxon>
        <taxon>Endopterygota</taxon>
        <taxon>Coleoptera</taxon>
        <taxon>Polyphaga</taxon>
        <taxon>Elateriformia</taxon>
        <taxon>Buprestoidea</taxon>
        <taxon>Buprestidae</taxon>
        <taxon>Agrilinae</taxon>
        <taxon>Agrilus</taxon>
    </lineage>
</organism>
<feature type="transmembrane region" description="Helical" evidence="2">
    <location>
        <begin position="596"/>
        <end position="617"/>
    </location>
</feature>
<feature type="transmembrane region" description="Helical" evidence="2">
    <location>
        <begin position="629"/>
        <end position="648"/>
    </location>
</feature>
<dbReference type="SUPFAM" id="SSF103473">
    <property type="entry name" value="MFS general substrate transporter"/>
    <property type="match status" value="1"/>
</dbReference>
<name>A0A1W4XG10_AGRPL</name>
<protein>
    <submittedName>
        <fullName evidence="5">Monocarboxylate transporter 14 isoform X1</fullName>
    </submittedName>
</protein>
<dbReference type="GeneID" id="108741189"/>
<dbReference type="PROSITE" id="PS50850">
    <property type="entry name" value="MFS"/>
    <property type="match status" value="1"/>
</dbReference>
<dbReference type="OrthoDB" id="6509908at2759"/>
<dbReference type="Pfam" id="PF07690">
    <property type="entry name" value="MFS_1"/>
    <property type="match status" value="2"/>
</dbReference>
<dbReference type="InterPro" id="IPR036259">
    <property type="entry name" value="MFS_trans_sf"/>
</dbReference>
<feature type="transmembrane region" description="Helical" evidence="2">
    <location>
        <begin position="187"/>
        <end position="212"/>
    </location>
</feature>
<reference evidence="5" key="1">
    <citation type="submission" date="2025-08" db="UniProtKB">
        <authorList>
            <consortium name="RefSeq"/>
        </authorList>
    </citation>
    <scope>IDENTIFICATION</scope>
    <source>
        <tissue evidence="5">Entire body</tissue>
    </source>
</reference>
<dbReference type="GO" id="GO:0016020">
    <property type="term" value="C:membrane"/>
    <property type="evidence" value="ECO:0007669"/>
    <property type="project" value="UniProtKB-SubCell"/>
</dbReference>
<feature type="domain" description="Major facilitator superfamily (MFS) profile" evidence="3">
    <location>
        <begin position="92"/>
        <end position="684"/>
    </location>
</feature>
<dbReference type="Gene3D" id="1.20.1250.20">
    <property type="entry name" value="MFS general substrate transporter like domains"/>
    <property type="match status" value="2"/>
</dbReference>
<evidence type="ECO:0000313" key="4">
    <source>
        <dbReference type="Proteomes" id="UP000192223"/>
    </source>
</evidence>
<evidence type="ECO:0000256" key="1">
    <source>
        <dbReference type="ARBA" id="ARBA00004141"/>
    </source>
</evidence>
<feature type="transmembrane region" description="Helical" evidence="2">
    <location>
        <begin position="503"/>
        <end position="526"/>
    </location>
</feature>
<accession>A0A1W4XG10</accession>
<keyword evidence="2" id="KW-0812">Transmembrane</keyword>
<dbReference type="InterPro" id="IPR050327">
    <property type="entry name" value="Proton-linked_MCT"/>
</dbReference>
<feature type="transmembrane region" description="Helical" evidence="2">
    <location>
        <begin position="161"/>
        <end position="181"/>
    </location>
</feature>
<dbReference type="PANTHER" id="PTHR11360:SF238">
    <property type="entry name" value="SD10469P"/>
    <property type="match status" value="1"/>
</dbReference>
<dbReference type="RefSeq" id="XP_018331388.1">
    <property type="nucleotide sequence ID" value="XM_018475886.2"/>
</dbReference>
<dbReference type="AlphaFoldDB" id="A0A1W4XG10"/>
<evidence type="ECO:0000313" key="5">
    <source>
        <dbReference type="RefSeq" id="XP_018331388.1"/>
    </source>
</evidence>